<feature type="non-terminal residue" evidence="1">
    <location>
        <position position="69"/>
    </location>
</feature>
<evidence type="ECO:0000313" key="1">
    <source>
        <dbReference type="EMBL" id="SVD01128.1"/>
    </source>
</evidence>
<reference evidence="1" key="1">
    <citation type="submission" date="2018-05" db="EMBL/GenBank/DDBJ databases">
        <authorList>
            <person name="Lanie J.A."/>
            <person name="Ng W.-L."/>
            <person name="Kazmierczak K.M."/>
            <person name="Andrzejewski T.M."/>
            <person name="Davidsen T.M."/>
            <person name="Wayne K.J."/>
            <person name="Tettelin H."/>
            <person name="Glass J.I."/>
            <person name="Rusch D."/>
            <person name="Podicherti R."/>
            <person name="Tsui H.-C.T."/>
            <person name="Winkler M.E."/>
        </authorList>
    </citation>
    <scope>NUCLEOTIDE SEQUENCE</scope>
</reference>
<accession>A0A382RW19</accession>
<sequence>VNPIHDHNRAAWDARVQEGKRFTRASNEDEMARPLEILDPLGWLGGNVTGKRILCLGAGGGRHGPMLAN</sequence>
<dbReference type="AlphaFoldDB" id="A0A382RW19"/>
<gene>
    <name evidence="1" type="ORF">METZ01_LOCUS353982</name>
</gene>
<proteinExistence type="predicted"/>
<name>A0A382RW19_9ZZZZ</name>
<organism evidence="1">
    <name type="scientific">marine metagenome</name>
    <dbReference type="NCBI Taxonomy" id="408172"/>
    <lineage>
        <taxon>unclassified sequences</taxon>
        <taxon>metagenomes</taxon>
        <taxon>ecological metagenomes</taxon>
    </lineage>
</organism>
<feature type="non-terminal residue" evidence="1">
    <location>
        <position position="1"/>
    </location>
</feature>
<protein>
    <submittedName>
        <fullName evidence="1">Uncharacterized protein</fullName>
    </submittedName>
</protein>
<dbReference type="EMBL" id="UINC01124170">
    <property type="protein sequence ID" value="SVD01128.1"/>
    <property type="molecule type" value="Genomic_DNA"/>
</dbReference>